<sequence length="556" mass="60527">MDRPEPRNNRALLVRALHARIADPDRGALPPPPHDSDFDTLDVIARRASARLAEAIGIVARTEGCGYARHRSALAHVERLEYGAHMPLVVRALCDTPHEHDTLIGWLDTLRRLYEAFWRAVAAAPSAVPLRGTALGDPPTPRSVDRWLRAHLGSGPVAPAQTDQMDTPLEHPREWAAAAGNAIESLWRYAAQGIRRVPDVWPARRALLWQHGACAPETLFVLAVAQDVVTHRIVNDAKDDGDDRVREDIGHAAAAAYVITRDHVNGMRDGMTIVDARVSADVDGSNDATRDAGTGAHNSDYDADDDADIVDDDDDDDDNNNNGNYGDDGNDDDARHRPHAEETVFTRTAVLYAALRATPTSQEGHALRVVCHASYVAGVASESEPTLTVFTSADADALLASLSLPPAVPWTAVAAVQRWLAFLADGGSLNGIARSLLAPRPEPAPDLAAHRAKAAGDAVRASLDDAKHEPLGPFARTRQHQRQRPYGACIRASFLFLFFSIIFSFVSILSLRAPHCCCRCVRARVCVPPPFLFASLFVRLVLSLSFLCPFFPKKRL</sequence>
<keyword evidence="2" id="KW-0472">Membrane</keyword>
<reference evidence="3" key="1">
    <citation type="journal article" date="2018" name="Nat. Commun.">
        <title>Diversity and evolution of the emerging Pandoraviridae family.</title>
        <authorList>
            <person name="Legendre M."/>
            <person name="Fabre E."/>
            <person name="Poirot O."/>
            <person name="Jeudy S."/>
            <person name="Lartigue A."/>
            <person name="Alempic J.M."/>
            <person name="Beucher L."/>
            <person name="Philippe N."/>
            <person name="Bertaux L."/>
            <person name="Christo-Foroux E."/>
            <person name="Labadie K."/>
            <person name="Coute Y."/>
            <person name="Abergel C."/>
            <person name="Claverie J.M."/>
        </authorList>
    </citation>
    <scope>NUCLEOTIDE SEQUENCE [LARGE SCALE GENOMIC DNA]</scope>
    <source>
        <strain evidence="3">Macleodensis</strain>
    </source>
</reference>
<organism evidence="3">
    <name type="scientific">Pandoravirus macleodensis</name>
    <dbReference type="NCBI Taxonomy" id="2107707"/>
    <lineage>
        <taxon>Viruses</taxon>
        <taxon>Pandoravirus</taxon>
    </lineage>
</organism>
<evidence type="ECO:0000256" key="2">
    <source>
        <dbReference type="SAM" id="Phobius"/>
    </source>
</evidence>
<name>A0A2U7UF85_9VIRU</name>
<feature type="transmembrane region" description="Helical" evidence="2">
    <location>
        <begin position="531"/>
        <end position="551"/>
    </location>
</feature>
<dbReference type="Proteomes" id="UP000249758">
    <property type="component" value="Segment"/>
</dbReference>
<evidence type="ECO:0000313" key="3">
    <source>
        <dbReference type="EMBL" id="AVK77062.1"/>
    </source>
</evidence>
<evidence type="ECO:0000256" key="1">
    <source>
        <dbReference type="SAM" id="MobiDB-lite"/>
    </source>
</evidence>
<dbReference type="KEGG" id="vg:36841517"/>
<feature type="compositionally biased region" description="Acidic residues" evidence="1">
    <location>
        <begin position="301"/>
        <end position="319"/>
    </location>
</feature>
<keyword evidence="2" id="KW-0812">Transmembrane</keyword>
<protein>
    <submittedName>
        <fullName evidence="3">Uncharacterized protein</fullName>
    </submittedName>
</protein>
<dbReference type="EMBL" id="MG011691">
    <property type="protein sequence ID" value="AVK77062.1"/>
    <property type="molecule type" value="Genomic_DNA"/>
</dbReference>
<feature type="region of interest" description="Disordered" evidence="1">
    <location>
        <begin position="283"/>
        <end position="336"/>
    </location>
</feature>
<dbReference type="GeneID" id="36841517"/>
<keyword evidence="2" id="KW-1133">Transmembrane helix</keyword>
<feature type="transmembrane region" description="Helical" evidence="2">
    <location>
        <begin position="488"/>
        <end position="511"/>
    </location>
</feature>
<dbReference type="RefSeq" id="YP_009481058.1">
    <property type="nucleotide sequence ID" value="NC_037665.1"/>
</dbReference>
<proteinExistence type="predicted"/>
<gene>
    <name evidence="3" type="ORF">pmac_cds_374</name>
</gene>
<accession>A0A2U7UF85</accession>